<proteinExistence type="predicted"/>
<sequence length="307" mass="34452">MPHAALPYHPRRRFALALMVAFLIGTAVLVLAPARVPAQSPVQTKESIDWLRFDYPPMYIVAGPHAGQGYMDKILELLIAKMPAYDHQVRVANLSRIMSELEQGNNVCIASLFVNEERQRLGHVSRGKTTLLPPVQLVFRAEDGERFTAFGNPASLDSILADESLMLGVSDRMSYGIEIDQTVAAHQHQPNVFLRNGSDVGLGLHEMLMKGRIDYTINYSWAANFTAGPEQAGLLDFLPFIEAGPYPSHHVICTKNPWGKRVLETVDALLADDDLTRQRKEFIEAWLPESERPAFRETFDRRFGLGR</sequence>
<dbReference type="Proteomes" id="UP001138768">
    <property type="component" value="Unassembled WGS sequence"/>
</dbReference>
<dbReference type="AlphaFoldDB" id="A0A9X0WCF3"/>
<name>A0A9X0WCF3_9GAMM</name>
<organism evidence="1 2">
    <name type="scientific">Lamprobacter modestohalophilus</name>
    <dbReference type="NCBI Taxonomy" id="1064514"/>
    <lineage>
        <taxon>Bacteria</taxon>
        <taxon>Pseudomonadati</taxon>
        <taxon>Pseudomonadota</taxon>
        <taxon>Gammaproteobacteria</taxon>
        <taxon>Chromatiales</taxon>
        <taxon>Chromatiaceae</taxon>
        <taxon>Lamprobacter</taxon>
    </lineage>
</organism>
<evidence type="ECO:0000313" key="2">
    <source>
        <dbReference type="Proteomes" id="UP001138768"/>
    </source>
</evidence>
<evidence type="ECO:0008006" key="3">
    <source>
        <dbReference type="Google" id="ProtNLM"/>
    </source>
</evidence>
<dbReference type="EMBL" id="NRRY01000053">
    <property type="protein sequence ID" value="MBK1620919.1"/>
    <property type="molecule type" value="Genomic_DNA"/>
</dbReference>
<dbReference type="SUPFAM" id="SSF53850">
    <property type="entry name" value="Periplasmic binding protein-like II"/>
    <property type="match status" value="1"/>
</dbReference>
<evidence type="ECO:0000313" key="1">
    <source>
        <dbReference type="EMBL" id="MBK1620919.1"/>
    </source>
</evidence>
<keyword evidence="2" id="KW-1185">Reference proteome</keyword>
<comment type="caution">
    <text evidence="1">The sequence shown here is derived from an EMBL/GenBank/DDBJ whole genome shotgun (WGS) entry which is preliminary data.</text>
</comment>
<accession>A0A9X0WCF3</accession>
<reference evidence="1 2" key="1">
    <citation type="journal article" date="2020" name="Microorganisms">
        <title>Osmotic Adaptation and Compatible Solute Biosynthesis of Phototrophic Bacteria as Revealed from Genome Analyses.</title>
        <authorList>
            <person name="Imhoff J.F."/>
            <person name="Rahn T."/>
            <person name="Kunzel S."/>
            <person name="Keller A."/>
            <person name="Neulinger S.C."/>
        </authorList>
    </citation>
    <scope>NUCLEOTIDE SEQUENCE [LARGE SCALE GENOMIC DNA]</scope>
    <source>
        <strain evidence="1 2">DSM 25653</strain>
    </source>
</reference>
<protein>
    <recommendedName>
        <fullName evidence="3">TIGR02285 family protein</fullName>
    </recommendedName>
</protein>
<gene>
    <name evidence="1" type="ORF">CKO42_21340</name>
</gene>